<dbReference type="PROSITE" id="PS50144">
    <property type="entry name" value="MATH"/>
    <property type="match status" value="1"/>
</dbReference>
<evidence type="ECO:0000256" key="3">
    <source>
        <dbReference type="ARBA" id="ARBA00012759"/>
    </source>
</evidence>
<evidence type="ECO:0000259" key="8">
    <source>
        <dbReference type="PROSITE" id="PS50144"/>
    </source>
</evidence>
<evidence type="ECO:0000256" key="7">
    <source>
        <dbReference type="ARBA" id="ARBA00022807"/>
    </source>
</evidence>
<dbReference type="Pfam" id="PF14533">
    <property type="entry name" value="USP7_C2"/>
    <property type="match status" value="1"/>
</dbReference>
<dbReference type="GO" id="GO:0006508">
    <property type="term" value="P:proteolysis"/>
    <property type="evidence" value="ECO:0007669"/>
    <property type="project" value="UniProtKB-KW"/>
</dbReference>
<dbReference type="SUPFAM" id="SSF54001">
    <property type="entry name" value="Cysteine proteinases"/>
    <property type="match status" value="1"/>
</dbReference>
<dbReference type="PROSITE" id="PS00973">
    <property type="entry name" value="USP_2"/>
    <property type="match status" value="1"/>
</dbReference>
<dbReference type="Pfam" id="PF12436">
    <property type="entry name" value="USP7_ICP0_bdg"/>
    <property type="match status" value="2"/>
</dbReference>
<feature type="domain" description="USP" evidence="9">
    <location>
        <begin position="204"/>
        <end position="522"/>
    </location>
</feature>
<comment type="similarity">
    <text evidence="2">Belongs to the peptidase C19 family.</text>
</comment>
<comment type="catalytic activity">
    <reaction evidence="1">
        <text>Thiol-dependent hydrolysis of ester, thioester, amide, peptide and isopeptide bonds formed by the C-terminal Gly of ubiquitin (a 76-residue protein attached to proteins as an intracellular targeting signal).</text>
        <dbReference type="EC" id="3.4.19.12"/>
    </reaction>
</comment>
<dbReference type="InterPro" id="IPR001394">
    <property type="entry name" value="Peptidase_C19_UCH"/>
</dbReference>
<dbReference type="InterPro" id="IPR008974">
    <property type="entry name" value="TRAF-like"/>
</dbReference>
<comment type="caution">
    <text evidence="10">The sequence shown here is derived from an EMBL/GenBank/DDBJ whole genome shotgun (WGS) entry which is preliminary data.</text>
</comment>
<name>A0A8H3LU00_9GLOM</name>
<dbReference type="GO" id="GO:0005634">
    <property type="term" value="C:nucleus"/>
    <property type="evidence" value="ECO:0007669"/>
    <property type="project" value="TreeGrafter"/>
</dbReference>
<dbReference type="EMBL" id="BLAL01000218">
    <property type="protein sequence ID" value="GES93024.1"/>
    <property type="molecule type" value="Genomic_DNA"/>
</dbReference>
<reference evidence="10" key="1">
    <citation type="submission" date="2019-10" db="EMBL/GenBank/DDBJ databases">
        <title>Conservation and host-specific expression of non-tandemly repeated heterogenous ribosome RNA gene in arbuscular mycorrhizal fungi.</title>
        <authorList>
            <person name="Maeda T."/>
            <person name="Kobayashi Y."/>
            <person name="Nakagawa T."/>
            <person name="Ezawa T."/>
            <person name="Yamaguchi K."/>
            <person name="Bino T."/>
            <person name="Nishimoto Y."/>
            <person name="Shigenobu S."/>
            <person name="Kawaguchi M."/>
        </authorList>
    </citation>
    <scope>NUCLEOTIDE SEQUENCE</scope>
    <source>
        <strain evidence="10">HR1</strain>
    </source>
</reference>
<evidence type="ECO:0000256" key="4">
    <source>
        <dbReference type="ARBA" id="ARBA00022670"/>
    </source>
</evidence>
<keyword evidence="4" id="KW-0645">Protease</keyword>
<dbReference type="SUPFAM" id="SSF49599">
    <property type="entry name" value="TRAF domain-like"/>
    <property type="match status" value="1"/>
</dbReference>
<evidence type="ECO:0000256" key="1">
    <source>
        <dbReference type="ARBA" id="ARBA00000707"/>
    </source>
</evidence>
<dbReference type="Pfam" id="PF00443">
    <property type="entry name" value="UCH"/>
    <property type="match status" value="1"/>
</dbReference>
<dbReference type="GO" id="GO:0031647">
    <property type="term" value="P:regulation of protein stability"/>
    <property type="evidence" value="ECO:0007669"/>
    <property type="project" value="TreeGrafter"/>
</dbReference>
<evidence type="ECO:0000313" key="11">
    <source>
        <dbReference type="Proteomes" id="UP000615446"/>
    </source>
</evidence>
<dbReference type="Gene3D" id="3.10.20.90">
    <property type="entry name" value="Phosphatidylinositol 3-kinase Catalytic Subunit, Chain A, domain 1"/>
    <property type="match status" value="3"/>
</dbReference>
<dbReference type="EC" id="3.4.19.12" evidence="3"/>
<dbReference type="InterPro" id="IPR018200">
    <property type="entry name" value="USP_CS"/>
</dbReference>
<dbReference type="GO" id="GO:0004843">
    <property type="term" value="F:cysteine-type deubiquitinase activity"/>
    <property type="evidence" value="ECO:0007669"/>
    <property type="project" value="UniProtKB-EC"/>
</dbReference>
<dbReference type="InterPro" id="IPR029346">
    <property type="entry name" value="USP_C"/>
</dbReference>
<dbReference type="GO" id="GO:0005829">
    <property type="term" value="C:cytosol"/>
    <property type="evidence" value="ECO:0007669"/>
    <property type="project" value="TreeGrafter"/>
</dbReference>
<dbReference type="PANTHER" id="PTHR24006:SF644">
    <property type="entry name" value="UBIQUITIN CARBOXYL-TERMINAL HYDROLASE 7"/>
    <property type="match status" value="1"/>
</dbReference>
<evidence type="ECO:0000259" key="9">
    <source>
        <dbReference type="PROSITE" id="PS50235"/>
    </source>
</evidence>
<keyword evidence="7" id="KW-0788">Thiol protease</keyword>
<dbReference type="InterPro" id="IPR002083">
    <property type="entry name" value="MATH/TRAF_dom"/>
</dbReference>
<dbReference type="Gene3D" id="3.90.70.10">
    <property type="entry name" value="Cysteine proteinases"/>
    <property type="match status" value="1"/>
</dbReference>
<evidence type="ECO:0000256" key="5">
    <source>
        <dbReference type="ARBA" id="ARBA00022786"/>
    </source>
</evidence>
<dbReference type="InterPro" id="IPR024729">
    <property type="entry name" value="USP7_ICP0-binding_dom"/>
</dbReference>
<dbReference type="OrthoDB" id="289038at2759"/>
<keyword evidence="6" id="KW-0378">Hydrolase</keyword>
<dbReference type="Proteomes" id="UP000615446">
    <property type="component" value="Unassembled WGS sequence"/>
</dbReference>
<sequence length="1351" mass="157210">MIYIYTHIHIHIYIYFGNFRQGGTTILLTYRYRKNNNMDSSDTEDVKDIIPLPAVTDYEAIANKIMPDLGQEVEDFKYNTWHVTNWRHLEKRITGPEFEVGNWKWRILLFPLGNNNQDTVSIYLDFVNPMGAPTGWHSCVQFALVLWNPEDATQYIFHHAHHRFTAEESDWVNITAFVQVLKDLTGVLWHNFINYDSRKETQYVGLKNQGTTSYMNSLLQSLYFTTYFRKAVYQIPTEDDEPISSIPLMLQRAFYQMQISNTPVGTTELAKSFGSDSIDTFMQHDLRGFKRVLQDFLEGKMKGTKADGAITKPFVGKIKSYIKCINVDCESSRVEDFFDIQLNVKGCKTLRDSFKNYIQEKTLEGDNKYLAEGYGLQDAKKGVIFESFPPVLHLQLKRFEYDIQSDKMVKINDRLEFPIEIDLEEFLSEDADRSNPNKYLLYGVLVHSGDLYGGHYFILLKPENNGKWFKFDDERVTPVIDREVLEDNYGSEYPNVNTITIRTAGRNYKQFTNAYRLVYIRESDVDEMLSPVVPEDIPGHLLRRVEQERAIEKLMRNEMGERHLYLIVKIVTAERFKVHQGFDLANFDDRHYPLSEVYSYKILKTETYGAFKDNISRTFNILPQQVRFWVFVYRQNKTVRPDAPIPETYTNTSMEEIHKKMTSRQKEMKLDDKTWFPTAPEANHIMVFLKYFDPNKQALEGLGHLYIQKFGKVGDITRVLCEKKEFPPGTPLKIYEEIEPNIIEEMKFKSTFQQSEIQDGDIICFQKALTDKEIQEHTSAGRYCDIPHFYESLTLRIVVSFKQKFVCSSYTVDTVETVETVEVVTAENFKEHQGFDLVDFGDYRDSLPKVYLCEILKKETYGVFKENISRKFNVPPEQVQFWVLKSRQNDTIRPYIPIPEFFFKTSMEEICANLNSKQNELKLFMEIADKPINGNMWFPITGGSNSILIFLKYFNPNTQTLKGLCHLYVQKSGKIKDYINLFCEKENLPPNTPLKIYEEIGPNLIKEMKLDSTFQLRNGDIICFQKDLTEKDKQKYIKFGYIYSIPQFYESLTLNVVRPKVKPEFDLVLNKKWTYDQVAGAVAAHLNTDPLKLRFTTAHSTSGTPKNVIKRTTTQTLSEMLQTTYLSPPAYVLFYEMLDISIVELETKKFIKVYWLGNTVKDEEAIDLRLSKNAVVSDVIEEILKKVTLPSPNLRIRLFEVHHNKIQKEYTGTEPIERISEYVSLYAEEMPQDEIHADQNDRTIQVYHFTKDPIRVHGIPFKFAIKKGETLADTKVRLRHRLDMDGKDFSKVKIAIVPGTSYAKPEYLEDDGIILSEKKLSNEECLGLDHVDKTGRVGGVGGEERVIFIRG</sequence>
<keyword evidence="5" id="KW-0833">Ubl conjugation pathway</keyword>
<dbReference type="InterPro" id="IPR028889">
    <property type="entry name" value="USP"/>
</dbReference>
<dbReference type="PROSITE" id="PS50235">
    <property type="entry name" value="USP_3"/>
    <property type="match status" value="1"/>
</dbReference>
<organism evidence="10 11">
    <name type="scientific">Rhizophagus clarus</name>
    <dbReference type="NCBI Taxonomy" id="94130"/>
    <lineage>
        <taxon>Eukaryota</taxon>
        <taxon>Fungi</taxon>
        <taxon>Fungi incertae sedis</taxon>
        <taxon>Mucoromycota</taxon>
        <taxon>Glomeromycotina</taxon>
        <taxon>Glomeromycetes</taxon>
        <taxon>Glomerales</taxon>
        <taxon>Glomeraceae</taxon>
        <taxon>Rhizophagus</taxon>
    </lineage>
</organism>
<dbReference type="Pfam" id="PF22486">
    <property type="entry name" value="MATH_2"/>
    <property type="match status" value="1"/>
</dbReference>
<dbReference type="GO" id="GO:0016579">
    <property type="term" value="P:protein deubiquitination"/>
    <property type="evidence" value="ECO:0007669"/>
    <property type="project" value="InterPro"/>
</dbReference>
<dbReference type="CDD" id="cd02659">
    <property type="entry name" value="peptidase_C19C"/>
    <property type="match status" value="1"/>
</dbReference>
<evidence type="ECO:0000256" key="2">
    <source>
        <dbReference type="ARBA" id="ARBA00009085"/>
    </source>
</evidence>
<evidence type="ECO:0000313" key="10">
    <source>
        <dbReference type="EMBL" id="GES93024.1"/>
    </source>
</evidence>
<protein>
    <recommendedName>
        <fullName evidence="3">ubiquitinyl hydrolase 1</fullName>
        <ecNumber evidence="3">3.4.19.12</ecNumber>
    </recommendedName>
</protein>
<accession>A0A8H3LU00</accession>
<dbReference type="Gene3D" id="2.60.210.10">
    <property type="entry name" value="Apoptosis, Tumor Necrosis Factor Receptor Associated Protein 2, Chain A"/>
    <property type="match status" value="1"/>
</dbReference>
<proteinExistence type="inferred from homology"/>
<dbReference type="InterPro" id="IPR038765">
    <property type="entry name" value="Papain-like_cys_pep_sf"/>
</dbReference>
<dbReference type="PANTHER" id="PTHR24006">
    <property type="entry name" value="UBIQUITIN CARBOXYL-TERMINAL HYDROLASE"/>
    <property type="match status" value="1"/>
</dbReference>
<dbReference type="InterPro" id="IPR050164">
    <property type="entry name" value="Peptidase_C19"/>
</dbReference>
<feature type="domain" description="MATH" evidence="8">
    <location>
        <begin position="76"/>
        <end position="218"/>
    </location>
</feature>
<gene>
    <name evidence="10" type="ORF">RCL2_001978600</name>
</gene>
<evidence type="ECO:0000256" key="6">
    <source>
        <dbReference type="ARBA" id="ARBA00022801"/>
    </source>
</evidence>